<dbReference type="RefSeq" id="WP_380821700.1">
    <property type="nucleotide sequence ID" value="NZ_JBHTJN010000025.1"/>
</dbReference>
<protein>
    <recommendedName>
        <fullName evidence="4">Lipoprotein</fullName>
    </recommendedName>
</protein>
<feature type="chain" id="PRO_5045929224" description="Lipoprotein" evidence="1">
    <location>
        <begin position="21"/>
        <end position="167"/>
    </location>
</feature>
<accession>A0ABW3IBE6</accession>
<proteinExistence type="predicted"/>
<dbReference type="PROSITE" id="PS51257">
    <property type="entry name" value="PROKAR_LIPOPROTEIN"/>
    <property type="match status" value="1"/>
</dbReference>
<keyword evidence="3" id="KW-1185">Reference proteome</keyword>
<evidence type="ECO:0000313" key="2">
    <source>
        <dbReference type="EMBL" id="MFD0966842.1"/>
    </source>
</evidence>
<comment type="caution">
    <text evidence="2">The sequence shown here is derived from an EMBL/GenBank/DDBJ whole genome shotgun (WGS) entry which is preliminary data.</text>
</comment>
<dbReference type="Proteomes" id="UP001596996">
    <property type="component" value="Unassembled WGS sequence"/>
</dbReference>
<name>A0ABW3IBE6_9PAST</name>
<feature type="signal peptide" evidence="1">
    <location>
        <begin position="1"/>
        <end position="20"/>
    </location>
</feature>
<evidence type="ECO:0000313" key="3">
    <source>
        <dbReference type="Proteomes" id="UP001596996"/>
    </source>
</evidence>
<dbReference type="EMBL" id="JBHTJN010000025">
    <property type="protein sequence ID" value="MFD0966842.1"/>
    <property type="molecule type" value="Genomic_DNA"/>
</dbReference>
<organism evidence="2 3">
    <name type="scientific">Seminibacterium arietis</name>
    <dbReference type="NCBI Taxonomy" id="1173502"/>
    <lineage>
        <taxon>Bacteria</taxon>
        <taxon>Pseudomonadati</taxon>
        <taxon>Pseudomonadota</taxon>
        <taxon>Gammaproteobacteria</taxon>
        <taxon>Pasteurellales</taxon>
        <taxon>Pasteurellaceae</taxon>
        <taxon>Seminibacterium</taxon>
    </lineage>
</organism>
<sequence>MVKILTLILSISLLIACSFSSDNQKLITNLPQHKIDQKSHATSYAATIQTYSGRIHKDYNVNNFIAGVNDWYLKRILLSAEQIKQSLYQGSHGSNIYAYYSGVLFASALQQNFNKLNPNCWKYIEQQSVVQGIYDAMRDLQTQKVRSLNDDYFIKGTEEVLTLCTTK</sequence>
<evidence type="ECO:0000256" key="1">
    <source>
        <dbReference type="SAM" id="SignalP"/>
    </source>
</evidence>
<gene>
    <name evidence="2" type="ORF">ACFQ02_08350</name>
</gene>
<evidence type="ECO:0008006" key="4">
    <source>
        <dbReference type="Google" id="ProtNLM"/>
    </source>
</evidence>
<keyword evidence="1" id="KW-0732">Signal</keyword>
<reference evidence="3" key="1">
    <citation type="journal article" date="2019" name="Int. J. Syst. Evol. Microbiol.">
        <title>The Global Catalogue of Microorganisms (GCM) 10K type strain sequencing project: providing services to taxonomists for standard genome sequencing and annotation.</title>
        <authorList>
            <consortium name="The Broad Institute Genomics Platform"/>
            <consortium name="The Broad Institute Genome Sequencing Center for Infectious Disease"/>
            <person name="Wu L."/>
            <person name="Ma J."/>
        </authorList>
    </citation>
    <scope>NUCLEOTIDE SEQUENCE [LARGE SCALE GENOMIC DNA]</scope>
    <source>
        <strain evidence="3">CCUG 61707</strain>
    </source>
</reference>